<feature type="region of interest" description="Disordered" evidence="2">
    <location>
        <begin position="37"/>
        <end position="86"/>
    </location>
</feature>
<evidence type="ECO:0000313" key="3">
    <source>
        <dbReference type="EMBL" id="KAF3329839.1"/>
    </source>
</evidence>
<sequence>MVEPRGRGVLVGNTPLVPAASDRLMLSYIIRHQLKKRKEMEGEADPSDDKEAQGKESIRSTERKVLAPLNASAGPTLTPLMPVDGESVKHGARMHSIPIAKPQGSMCSKCESVLEELKKMNNSEKVVKKKLSVKIKTISMLRNMLEEAENKAKDLTSRALSAESALRASEARAQEAETKLVETEAKLAEADARAHTTKMQLLDIDIRAQKSEVKACKFEVKLVEARGSIQKAMSDLSKAEQRAHKFEDKLMEAMKMASSAEAKLTEIEARMKESQRMACGVKVEGGAAWLMQDVAMAHGKDGKN</sequence>
<protein>
    <submittedName>
        <fullName evidence="3">Uncharacterized protein</fullName>
    </submittedName>
</protein>
<proteinExistence type="predicted"/>
<dbReference type="Proteomes" id="UP000623129">
    <property type="component" value="Unassembled WGS sequence"/>
</dbReference>
<keyword evidence="4" id="KW-1185">Reference proteome</keyword>
<keyword evidence="1" id="KW-0175">Coiled coil</keyword>
<feature type="coiled-coil region" evidence="1">
    <location>
        <begin position="222"/>
        <end position="277"/>
    </location>
</feature>
<evidence type="ECO:0000256" key="2">
    <source>
        <dbReference type="SAM" id="MobiDB-lite"/>
    </source>
</evidence>
<comment type="caution">
    <text evidence="3">The sequence shown here is derived from an EMBL/GenBank/DDBJ whole genome shotgun (WGS) entry which is preliminary data.</text>
</comment>
<feature type="compositionally biased region" description="Basic and acidic residues" evidence="2">
    <location>
        <begin position="47"/>
        <end position="65"/>
    </location>
</feature>
<accession>A0A833R5C1</accession>
<gene>
    <name evidence="3" type="ORF">FCM35_KLT05170</name>
</gene>
<evidence type="ECO:0000256" key="1">
    <source>
        <dbReference type="SAM" id="Coils"/>
    </source>
</evidence>
<feature type="coiled-coil region" evidence="1">
    <location>
        <begin position="131"/>
        <end position="193"/>
    </location>
</feature>
<dbReference type="EMBL" id="SWLB01000014">
    <property type="protein sequence ID" value="KAF3329839.1"/>
    <property type="molecule type" value="Genomic_DNA"/>
</dbReference>
<reference evidence="3" key="1">
    <citation type="submission" date="2020-01" db="EMBL/GenBank/DDBJ databases">
        <title>Genome sequence of Kobresia littledalei, the first chromosome-level genome in the family Cyperaceae.</title>
        <authorList>
            <person name="Qu G."/>
        </authorList>
    </citation>
    <scope>NUCLEOTIDE SEQUENCE</scope>
    <source>
        <strain evidence="3">C.B.Clarke</strain>
        <tissue evidence="3">Leaf</tissue>
    </source>
</reference>
<dbReference type="SUPFAM" id="SSF57997">
    <property type="entry name" value="Tropomyosin"/>
    <property type="match status" value="1"/>
</dbReference>
<dbReference type="AlphaFoldDB" id="A0A833R5C1"/>
<evidence type="ECO:0000313" key="4">
    <source>
        <dbReference type="Proteomes" id="UP000623129"/>
    </source>
</evidence>
<organism evidence="3 4">
    <name type="scientific">Carex littledalei</name>
    <dbReference type="NCBI Taxonomy" id="544730"/>
    <lineage>
        <taxon>Eukaryota</taxon>
        <taxon>Viridiplantae</taxon>
        <taxon>Streptophyta</taxon>
        <taxon>Embryophyta</taxon>
        <taxon>Tracheophyta</taxon>
        <taxon>Spermatophyta</taxon>
        <taxon>Magnoliopsida</taxon>
        <taxon>Liliopsida</taxon>
        <taxon>Poales</taxon>
        <taxon>Cyperaceae</taxon>
        <taxon>Cyperoideae</taxon>
        <taxon>Cariceae</taxon>
        <taxon>Carex</taxon>
        <taxon>Carex subgen. Euthyceras</taxon>
    </lineage>
</organism>
<name>A0A833R5C1_9POAL</name>